<evidence type="ECO:0000256" key="1">
    <source>
        <dbReference type="SAM" id="SignalP"/>
    </source>
</evidence>
<proteinExistence type="predicted"/>
<feature type="domain" description="AB hydrolase-1" evidence="2">
    <location>
        <begin position="172"/>
        <end position="429"/>
    </location>
</feature>
<accession>A0A5N7BHQ8</accession>
<dbReference type="InterPro" id="IPR029058">
    <property type="entry name" value="AB_hydrolase_fold"/>
</dbReference>
<sequence length="492" mass="53857">MVTFLHYTVILLFGAAKLATGQAVLTAATQSTGWNASFELSPEQLQLANLTSDQGAIVNTIINFDRSQLANGGAHEDDFYNIQNLPKDQWPSEAGKTIKLQEFTDPSPFSIPAKTAMSRIIYSTINANGTLIPASAYILWPYQAKALRGRNHTGSRAPVVLWTHGTSGFYANGAPSTHRGLFYADIVPFALAEAGYAVVAPDYAGLGVDTSWDGSRIPHQYFVREAGASDALNALKAAQESFTNHLSRDYVVLGHSQGGAVAWGLSEILGRNDTKFMDVAKGYRGAVIAAPPTEALLSTSAGFLAWVAKDLDQIYPSFNLSDWFQPLGVSRIQLLNQIEGSQMVTFSMFSPEEMIVQPDWHETWSAKAFEQLANPGQRPFKGPLLLVHGTEDTAVPYNLTRATAQKTCQMFPGDLELLTVPRGSHFAAINAAKQTWLRWIEDRFEQRPVVKPGCTESQVKSLLPIESYQVLPNSFPLWAGAPQWSYELPTAL</sequence>
<dbReference type="GO" id="GO:0004806">
    <property type="term" value="F:triacylglycerol lipase activity"/>
    <property type="evidence" value="ECO:0007669"/>
    <property type="project" value="InterPro"/>
</dbReference>
<dbReference type="InterPro" id="IPR005152">
    <property type="entry name" value="Lipase_secreted"/>
</dbReference>
<dbReference type="PANTHER" id="PTHR34853:SF1">
    <property type="entry name" value="LIPASE 5"/>
    <property type="match status" value="1"/>
</dbReference>
<dbReference type="EMBL" id="ML736172">
    <property type="protein sequence ID" value="KAE8381330.1"/>
    <property type="molecule type" value="Genomic_DNA"/>
</dbReference>
<dbReference type="SUPFAM" id="SSF53474">
    <property type="entry name" value="alpha/beta-Hydrolases"/>
    <property type="match status" value="1"/>
</dbReference>
<dbReference type="AlphaFoldDB" id="A0A5N7BHQ8"/>
<reference evidence="3 4" key="1">
    <citation type="submission" date="2019-04" db="EMBL/GenBank/DDBJ databases">
        <title>Friends and foes A comparative genomics studyof 23 Aspergillus species from section Flavi.</title>
        <authorList>
            <consortium name="DOE Joint Genome Institute"/>
            <person name="Kjaerbolling I."/>
            <person name="Vesth T."/>
            <person name="Frisvad J.C."/>
            <person name="Nybo J.L."/>
            <person name="Theobald S."/>
            <person name="Kildgaard S."/>
            <person name="Isbrandt T."/>
            <person name="Kuo A."/>
            <person name="Sato A."/>
            <person name="Lyhne E.K."/>
            <person name="Kogle M.E."/>
            <person name="Wiebenga A."/>
            <person name="Kun R.S."/>
            <person name="Lubbers R.J."/>
            <person name="Makela M.R."/>
            <person name="Barry K."/>
            <person name="Chovatia M."/>
            <person name="Clum A."/>
            <person name="Daum C."/>
            <person name="Haridas S."/>
            <person name="He G."/>
            <person name="LaButti K."/>
            <person name="Lipzen A."/>
            <person name="Mondo S."/>
            <person name="Riley R."/>
            <person name="Salamov A."/>
            <person name="Simmons B.A."/>
            <person name="Magnuson J.K."/>
            <person name="Henrissat B."/>
            <person name="Mortensen U.H."/>
            <person name="Larsen T.O."/>
            <person name="Devries R.P."/>
            <person name="Grigoriev I.V."/>
            <person name="Machida M."/>
            <person name="Baker S.E."/>
            <person name="Andersen M.R."/>
        </authorList>
    </citation>
    <scope>NUCLEOTIDE SEQUENCE [LARGE SCALE GENOMIC DNA]</scope>
    <source>
        <strain evidence="3 4">IBT 29228</strain>
    </source>
</reference>
<feature type="signal peptide" evidence="1">
    <location>
        <begin position="1"/>
        <end position="21"/>
    </location>
</feature>
<dbReference type="Pfam" id="PF12697">
    <property type="entry name" value="Abhydrolase_6"/>
    <property type="match status" value="1"/>
</dbReference>
<dbReference type="OrthoDB" id="5382058at2759"/>
<feature type="chain" id="PRO_5024814130" evidence="1">
    <location>
        <begin position="22"/>
        <end position="492"/>
    </location>
</feature>
<dbReference type="InterPro" id="IPR000073">
    <property type="entry name" value="AB_hydrolase_1"/>
</dbReference>
<dbReference type="Gene3D" id="3.40.50.1820">
    <property type="entry name" value="alpha/beta hydrolase"/>
    <property type="match status" value="2"/>
</dbReference>
<dbReference type="Proteomes" id="UP000326198">
    <property type="component" value="Unassembled WGS sequence"/>
</dbReference>
<evidence type="ECO:0000313" key="3">
    <source>
        <dbReference type="EMBL" id="KAE8381330.1"/>
    </source>
</evidence>
<keyword evidence="4" id="KW-1185">Reference proteome</keyword>
<evidence type="ECO:0000259" key="2">
    <source>
        <dbReference type="Pfam" id="PF12697"/>
    </source>
</evidence>
<dbReference type="GO" id="GO:0016042">
    <property type="term" value="P:lipid catabolic process"/>
    <property type="evidence" value="ECO:0007669"/>
    <property type="project" value="InterPro"/>
</dbReference>
<name>A0A5N7BHQ8_9EURO</name>
<dbReference type="PANTHER" id="PTHR34853">
    <property type="match status" value="1"/>
</dbReference>
<evidence type="ECO:0000313" key="4">
    <source>
        <dbReference type="Proteomes" id="UP000326198"/>
    </source>
</evidence>
<protein>
    <submittedName>
        <fullName evidence="3">Putative secretory lipase</fullName>
    </submittedName>
</protein>
<organism evidence="3 4">
    <name type="scientific">Aspergillus bertholletiae</name>
    <dbReference type="NCBI Taxonomy" id="1226010"/>
    <lineage>
        <taxon>Eukaryota</taxon>
        <taxon>Fungi</taxon>
        <taxon>Dikarya</taxon>
        <taxon>Ascomycota</taxon>
        <taxon>Pezizomycotina</taxon>
        <taxon>Eurotiomycetes</taxon>
        <taxon>Eurotiomycetidae</taxon>
        <taxon>Eurotiales</taxon>
        <taxon>Aspergillaceae</taxon>
        <taxon>Aspergillus</taxon>
        <taxon>Aspergillus subgen. Circumdati</taxon>
    </lineage>
</organism>
<keyword evidence="1" id="KW-0732">Signal</keyword>
<gene>
    <name evidence="3" type="ORF">BDV26DRAFT_301789</name>
</gene>